<feature type="region of interest" description="Disordered" evidence="1">
    <location>
        <begin position="1"/>
        <end position="24"/>
    </location>
</feature>
<name>A0A8X6XMY1_9ARAC</name>
<dbReference type="AlphaFoldDB" id="A0A8X6XMY1"/>
<proteinExistence type="predicted"/>
<sequence>MNFGPGTYKPELKRQSAEWRHAESPRSQKVCQNPYPVKLIVIVAYDVRGVNVCHFVSHGRTVTAQYYRDFLVRRGVRDKRQILWTVQ</sequence>
<gene>
    <name evidence="2" type="primary">NCL1_41798</name>
    <name evidence="2" type="ORF">TNIN_467801</name>
</gene>
<dbReference type="OrthoDB" id="6434254at2759"/>
<reference evidence="2" key="1">
    <citation type="submission" date="2020-08" db="EMBL/GenBank/DDBJ databases">
        <title>Multicomponent nature underlies the extraordinary mechanical properties of spider dragline silk.</title>
        <authorList>
            <person name="Kono N."/>
            <person name="Nakamura H."/>
            <person name="Mori M."/>
            <person name="Yoshida Y."/>
            <person name="Ohtoshi R."/>
            <person name="Malay A.D."/>
            <person name="Moran D.A.P."/>
            <person name="Tomita M."/>
            <person name="Numata K."/>
            <person name="Arakawa K."/>
        </authorList>
    </citation>
    <scope>NUCLEOTIDE SEQUENCE</scope>
</reference>
<dbReference type="InterPro" id="IPR001888">
    <property type="entry name" value="Transposase_1"/>
</dbReference>
<evidence type="ECO:0000313" key="2">
    <source>
        <dbReference type="EMBL" id="GFY56660.1"/>
    </source>
</evidence>
<dbReference type="Pfam" id="PF01359">
    <property type="entry name" value="Transposase_1"/>
    <property type="match status" value="1"/>
</dbReference>
<keyword evidence="3" id="KW-1185">Reference proteome</keyword>
<accession>A0A8X6XMY1</accession>
<evidence type="ECO:0000313" key="3">
    <source>
        <dbReference type="Proteomes" id="UP000886998"/>
    </source>
</evidence>
<feature type="compositionally biased region" description="Basic and acidic residues" evidence="1">
    <location>
        <begin position="10"/>
        <end position="24"/>
    </location>
</feature>
<comment type="caution">
    <text evidence="2">The sequence shown here is derived from an EMBL/GenBank/DDBJ whole genome shotgun (WGS) entry which is preliminary data.</text>
</comment>
<dbReference type="Proteomes" id="UP000886998">
    <property type="component" value="Unassembled WGS sequence"/>
</dbReference>
<dbReference type="EMBL" id="BMAV01011094">
    <property type="protein sequence ID" value="GFY56660.1"/>
    <property type="molecule type" value="Genomic_DNA"/>
</dbReference>
<dbReference type="Gene3D" id="3.30.420.10">
    <property type="entry name" value="Ribonuclease H-like superfamily/Ribonuclease H"/>
    <property type="match status" value="1"/>
</dbReference>
<organism evidence="2 3">
    <name type="scientific">Trichonephila inaurata madagascariensis</name>
    <dbReference type="NCBI Taxonomy" id="2747483"/>
    <lineage>
        <taxon>Eukaryota</taxon>
        <taxon>Metazoa</taxon>
        <taxon>Ecdysozoa</taxon>
        <taxon>Arthropoda</taxon>
        <taxon>Chelicerata</taxon>
        <taxon>Arachnida</taxon>
        <taxon>Araneae</taxon>
        <taxon>Araneomorphae</taxon>
        <taxon>Entelegynae</taxon>
        <taxon>Araneoidea</taxon>
        <taxon>Nephilidae</taxon>
        <taxon>Trichonephila</taxon>
        <taxon>Trichonephila inaurata</taxon>
    </lineage>
</organism>
<dbReference type="GO" id="GO:0003676">
    <property type="term" value="F:nucleic acid binding"/>
    <property type="evidence" value="ECO:0007669"/>
    <property type="project" value="InterPro"/>
</dbReference>
<dbReference type="InterPro" id="IPR036397">
    <property type="entry name" value="RNaseH_sf"/>
</dbReference>
<evidence type="ECO:0000256" key="1">
    <source>
        <dbReference type="SAM" id="MobiDB-lite"/>
    </source>
</evidence>
<protein>
    <submittedName>
        <fullName evidence="2">Uncharacterized protein</fullName>
    </submittedName>
</protein>